<accession>A0ABT2TFP3</accession>
<dbReference type="Proteomes" id="UP001652442">
    <property type="component" value="Unassembled WGS sequence"/>
</dbReference>
<name>A0ABT2TFP3_9FIRM</name>
<evidence type="ECO:0000313" key="2">
    <source>
        <dbReference type="Proteomes" id="UP001652442"/>
    </source>
</evidence>
<organism evidence="1 2">
    <name type="scientific">Brotonthovivens ammoniilytica</name>
    <dbReference type="NCBI Taxonomy" id="2981725"/>
    <lineage>
        <taxon>Bacteria</taxon>
        <taxon>Bacillati</taxon>
        <taxon>Bacillota</taxon>
        <taxon>Clostridia</taxon>
        <taxon>Lachnospirales</taxon>
        <taxon>Lachnospiraceae</taxon>
        <taxon>Brotonthovivens</taxon>
    </lineage>
</organism>
<reference evidence="1 2" key="1">
    <citation type="journal article" date="2021" name="ISME Commun">
        <title>Automated analysis of genomic sequences facilitates high-throughput and comprehensive description of bacteria.</title>
        <authorList>
            <person name="Hitch T.C.A."/>
        </authorList>
    </citation>
    <scope>NUCLEOTIDE SEQUENCE [LARGE SCALE GENOMIC DNA]</scope>
    <source>
        <strain evidence="1 2">Sanger_109</strain>
    </source>
</reference>
<gene>
    <name evidence="1" type="ORF">OCV88_01545</name>
</gene>
<sequence length="304" mass="35452">MNYQSFKNSIIEYIRYQLGSTYHIFIQSIIKNNGIRLDGLIIMPEETNIAPTIYLNYYFQKLKQGIPFENICTEIINYYQKHHPESSVDIQFFTDLEQIQSHIAYKLINFEKNLSLLDDIPYIRFLDLAIVFYCLLPSSSEQNASILIHNQHLSMWNLSLTDLYSIAKTNTPDLLGYELLDLHSILRNSDVSEIPHQEFCLTATPCASDEQYPMYVLSSQNRQYGAACILYQNLLKHFSQKTDMDFYILPSSIHEVILVPTANRYSLFELSEMVSSINHSEVNPEDVLSDHAYYYSREEDRISM</sequence>
<proteinExistence type="predicted"/>
<dbReference type="RefSeq" id="WP_158423890.1">
    <property type="nucleotide sequence ID" value="NZ_JAOQJQ010000001.1"/>
</dbReference>
<comment type="caution">
    <text evidence="1">The sequence shown here is derived from an EMBL/GenBank/DDBJ whole genome shotgun (WGS) entry which is preliminary data.</text>
</comment>
<dbReference type="InterPro" id="IPR043743">
    <property type="entry name" value="DUF5688"/>
</dbReference>
<evidence type="ECO:0000313" key="1">
    <source>
        <dbReference type="EMBL" id="MCU6761018.1"/>
    </source>
</evidence>
<keyword evidence="2" id="KW-1185">Reference proteome</keyword>
<dbReference type="EMBL" id="JAOQJQ010000001">
    <property type="protein sequence ID" value="MCU6761018.1"/>
    <property type="molecule type" value="Genomic_DNA"/>
</dbReference>
<protein>
    <submittedName>
        <fullName evidence="1">DUF5688 family protein</fullName>
    </submittedName>
</protein>
<dbReference type="Pfam" id="PF18941">
    <property type="entry name" value="DUF5688"/>
    <property type="match status" value="1"/>
</dbReference>